<proteinExistence type="predicted"/>
<name>A0A379DZT8_9BACT</name>
<dbReference type="EMBL" id="UGTL01000001">
    <property type="protein sequence ID" value="SUB85604.1"/>
    <property type="molecule type" value="Genomic_DNA"/>
</dbReference>
<dbReference type="Proteomes" id="UP000254072">
    <property type="component" value="Unassembled WGS sequence"/>
</dbReference>
<dbReference type="AlphaFoldDB" id="A0A379DZT8"/>
<protein>
    <submittedName>
        <fullName evidence="1">Uncharacterized protein</fullName>
    </submittedName>
</protein>
<evidence type="ECO:0000313" key="2">
    <source>
        <dbReference type="Proteomes" id="UP000254072"/>
    </source>
</evidence>
<reference evidence="1 2" key="1">
    <citation type="submission" date="2018-06" db="EMBL/GenBank/DDBJ databases">
        <authorList>
            <consortium name="Pathogen Informatics"/>
            <person name="Doyle S."/>
        </authorList>
    </citation>
    <scope>NUCLEOTIDE SEQUENCE [LARGE SCALE GENOMIC DNA]</scope>
    <source>
        <strain evidence="1 2">NCTC11157</strain>
    </source>
</reference>
<evidence type="ECO:0000313" key="1">
    <source>
        <dbReference type="EMBL" id="SUB85604.1"/>
    </source>
</evidence>
<organism evidence="1 2">
    <name type="scientific">Prevotella disiens</name>
    <dbReference type="NCBI Taxonomy" id="28130"/>
    <lineage>
        <taxon>Bacteria</taxon>
        <taxon>Pseudomonadati</taxon>
        <taxon>Bacteroidota</taxon>
        <taxon>Bacteroidia</taxon>
        <taxon>Bacteroidales</taxon>
        <taxon>Prevotellaceae</taxon>
        <taxon>Prevotella</taxon>
    </lineage>
</organism>
<accession>A0A379DZT8</accession>
<sequence length="42" mass="4944">MKMLTLFNNSIVLFILSEASEIQNRLFLDEKQPVLNVNIYPF</sequence>
<gene>
    <name evidence="1" type="ORF">NCTC11157_01334</name>
</gene>